<dbReference type="InterPro" id="IPR018257">
    <property type="entry name" value="Ribosomal_bL19_CS"/>
</dbReference>
<evidence type="ECO:0000256" key="5">
    <source>
        <dbReference type="HAMAP-Rule" id="MF_00402"/>
    </source>
</evidence>
<dbReference type="InterPro" id="IPR008991">
    <property type="entry name" value="Translation_prot_SH3-like_sf"/>
</dbReference>
<protein>
    <recommendedName>
        <fullName evidence="4 5">Large ribosomal subunit protein bL19</fullName>
    </recommendedName>
</protein>
<gene>
    <name evidence="5 7" type="primary">rplS</name>
    <name evidence="7" type="ORF">Pla110_00740</name>
</gene>
<proteinExistence type="inferred from homology"/>
<dbReference type="NCBIfam" id="TIGR01024">
    <property type="entry name" value="rplS_bact"/>
    <property type="match status" value="1"/>
</dbReference>
<evidence type="ECO:0000256" key="4">
    <source>
        <dbReference type="ARBA" id="ARBA00035171"/>
    </source>
</evidence>
<name>A0A518CGL9_9PLAN</name>
<evidence type="ECO:0000256" key="2">
    <source>
        <dbReference type="ARBA" id="ARBA00022980"/>
    </source>
</evidence>
<keyword evidence="2 5" id="KW-0689">Ribosomal protein</keyword>
<keyword evidence="3 5" id="KW-0687">Ribonucleoprotein</keyword>
<keyword evidence="8" id="KW-1185">Reference proteome</keyword>
<dbReference type="PIRSF" id="PIRSF002191">
    <property type="entry name" value="Ribosomal_L19"/>
    <property type="match status" value="1"/>
</dbReference>
<sequence length="119" mass="13523">MSQEILKLVEKDSLREEPLKFEIGDNVNVHTRILEGQKERIQIFSGVIIASSGGGTRETFTVRRIVAGEGVERTFPVHSPKVAKLEIVRHGVVRRAKLFYLRDRTGKATRLAERRAKNE</sequence>
<reference evidence="7 8" key="1">
    <citation type="submission" date="2019-02" db="EMBL/GenBank/DDBJ databases">
        <title>Deep-cultivation of Planctomycetes and their phenomic and genomic characterization uncovers novel biology.</title>
        <authorList>
            <person name="Wiegand S."/>
            <person name="Jogler M."/>
            <person name="Boedeker C."/>
            <person name="Pinto D."/>
            <person name="Vollmers J."/>
            <person name="Rivas-Marin E."/>
            <person name="Kohn T."/>
            <person name="Peeters S.H."/>
            <person name="Heuer A."/>
            <person name="Rast P."/>
            <person name="Oberbeckmann S."/>
            <person name="Bunk B."/>
            <person name="Jeske O."/>
            <person name="Meyerdierks A."/>
            <person name="Storesund J.E."/>
            <person name="Kallscheuer N."/>
            <person name="Luecker S."/>
            <person name="Lage O.M."/>
            <person name="Pohl T."/>
            <person name="Merkel B.J."/>
            <person name="Hornburger P."/>
            <person name="Mueller R.-W."/>
            <person name="Bruemmer F."/>
            <person name="Labrenz M."/>
            <person name="Spormann A.M."/>
            <person name="Op den Camp H."/>
            <person name="Overmann J."/>
            <person name="Amann R."/>
            <person name="Jetten M.S.M."/>
            <person name="Mascher T."/>
            <person name="Medema M.H."/>
            <person name="Devos D.P."/>
            <person name="Kaster A.-K."/>
            <person name="Ovreas L."/>
            <person name="Rohde M."/>
            <person name="Galperin M.Y."/>
            <person name="Jogler C."/>
        </authorList>
    </citation>
    <scope>NUCLEOTIDE SEQUENCE [LARGE SCALE GENOMIC DNA]</scope>
    <source>
        <strain evidence="7 8">Pla110</strain>
    </source>
</reference>
<dbReference type="Gene3D" id="2.30.30.790">
    <property type="match status" value="1"/>
</dbReference>
<dbReference type="InterPro" id="IPR038657">
    <property type="entry name" value="Ribosomal_bL19_sf"/>
</dbReference>
<comment type="function">
    <text evidence="5 6">This protein is located at the 30S-50S ribosomal subunit interface and may play a role in the structure and function of the aminoacyl-tRNA binding site.</text>
</comment>
<evidence type="ECO:0000313" key="8">
    <source>
        <dbReference type="Proteomes" id="UP000317178"/>
    </source>
</evidence>
<evidence type="ECO:0000256" key="1">
    <source>
        <dbReference type="ARBA" id="ARBA00005781"/>
    </source>
</evidence>
<dbReference type="GO" id="GO:0022625">
    <property type="term" value="C:cytosolic large ribosomal subunit"/>
    <property type="evidence" value="ECO:0007669"/>
    <property type="project" value="TreeGrafter"/>
</dbReference>
<evidence type="ECO:0000256" key="6">
    <source>
        <dbReference type="RuleBase" id="RU000559"/>
    </source>
</evidence>
<dbReference type="AlphaFoldDB" id="A0A518CGL9"/>
<organism evidence="7 8">
    <name type="scientific">Polystyrenella longa</name>
    <dbReference type="NCBI Taxonomy" id="2528007"/>
    <lineage>
        <taxon>Bacteria</taxon>
        <taxon>Pseudomonadati</taxon>
        <taxon>Planctomycetota</taxon>
        <taxon>Planctomycetia</taxon>
        <taxon>Planctomycetales</taxon>
        <taxon>Planctomycetaceae</taxon>
        <taxon>Polystyrenella</taxon>
    </lineage>
</organism>
<dbReference type="GO" id="GO:0006412">
    <property type="term" value="P:translation"/>
    <property type="evidence" value="ECO:0007669"/>
    <property type="project" value="UniProtKB-UniRule"/>
</dbReference>
<dbReference type="GO" id="GO:0003735">
    <property type="term" value="F:structural constituent of ribosome"/>
    <property type="evidence" value="ECO:0007669"/>
    <property type="project" value="InterPro"/>
</dbReference>
<evidence type="ECO:0000313" key="7">
    <source>
        <dbReference type="EMBL" id="QDU78373.1"/>
    </source>
</evidence>
<dbReference type="Pfam" id="PF01245">
    <property type="entry name" value="Ribosomal_L19"/>
    <property type="match status" value="1"/>
</dbReference>
<dbReference type="PANTHER" id="PTHR15680:SF9">
    <property type="entry name" value="LARGE RIBOSOMAL SUBUNIT PROTEIN BL19M"/>
    <property type="match status" value="1"/>
</dbReference>
<dbReference type="SUPFAM" id="SSF50104">
    <property type="entry name" value="Translation proteins SH3-like domain"/>
    <property type="match status" value="1"/>
</dbReference>
<dbReference type="EMBL" id="CP036281">
    <property type="protein sequence ID" value="QDU78373.1"/>
    <property type="molecule type" value="Genomic_DNA"/>
</dbReference>
<evidence type="ECO:0000256" key="3">
    <source>
        <dbReference type="ARBA" id="ARBA00023274"/>
    </source>
</evidence>
<dbReference type="PROSITE" id="PS01015">
    <property type="entry name" value="RIBOSOMAL_L19"/>
    <property type="match status" value="1"/>
</dbReference>
<comment type="similarity">
    <text evidence="1 5 6">Belongs to the bacterial ribosomal protein bL19 family.</text>
</comment>
<dbReference type="KEGG" id="plon:Pla110_00740"/>
<dbReference type="InterPro" id="IPR001857">
    <property type="entry name" value="Ribosomal_bL19"/>
</dbReference>
<dbReference type="RefSeq" id="WP_144992065.1">
    <property type="nucleotide sequence ID" value="NZ_CP036281.1"/>
</dbReference>
<dbReference type="Proteomes" id="UP000317178">
    <property type="component" value="Chromosome"/>
</dbReference>
<dbReference type="PANTHER" id="PTHR15680">
    <property type="entry name" value="RIBOSOMAL PROTEIN L19"/>
    <property type="match status" value="1"/>
</dbReference>
<dbReference type="HAMAP" id="MF_00402">
    <property type="entry name" value="Ribosomal_bL19"/>
    <property type="match status" value="1"/>
</dbReference>
<accession>A0A518CGL9</accession>
<dbReference type="PRINTS" id="PR00061">
    <property type="entry name" value="RIBOSOMALL19"/>
</dbReference>
<dbReference type="OrthoDB" id="9803541at2"/>